<accession>A0AAV4YEY5</accession>
<comment type="caution">
    <text evidence="1">The sequence shown here is derived from an EMBL/GenBank/DDBJ whole genome shotgun (WGS) entry which is preliminary data.</text>
</comment>
<dbReference type="EMBL" id="BPLR01019131">
    <property type="protein sequence ID" value="GIZ04747.1"/>
    <property type="molecule type" value="Genomic_DNA"/>
</dbReference>
<evidence type="ECO:0000313" key="2">
    <source>
        <dbReference type="Proteomes" id="UP001054945"/>
    </source>
</evidence>
<protein>
    <submittedName>
        <fullName evidence="1">Uncharacterized protein</fullName>
    </submittedName>
</protein>
<proteinExistence type="predicted"/>
<sequence length="94" mass="10526">MKDLSQILMPSYFLFGLPMHQSSFFWSLAGNYGTMFHCPMQLMISVHMVSEEVKSSCLIIFCLIADAPIFTQKFKYQVGIDSSLNTVASTVSST</sequence>
<name>A0AAV4YEY5_CAEEX</name>
<gene>
    <name evidence="1" type="ORF">CEXT_769871</name>
</gene>
<dbReference type="Proteomes" id="UP001054945">
    <property type="component" value="Unassembled WGS sequence"/>
</dbReference>
<organism evidence="1 2">
    <name type="scientific">Caerostris extrusa</name>
    <name type="common">Bark spider</name>
    <name type="synonym">Caerostris bankana</name>
    <dbReference type="NCBI Taxonomy" id="172846"/>
    <lineage>
        <taxon>Eukaryota</taxon>
        <taxon>Metazoa</taxon>
        <taxon>Ecdysozoa</taxon>
        <taxon>Arthropoda</taxon>
        <taxon>Chelicerata</taxon>
        <taxon>Arachnida</taxon>
        <taxon>Araneae</taxon>
        <taxon>Araneomorphae</taxon>
        <taxon>Entelegynae</taxon>
        <taxon>Araneoidea</taxon>
        <taxon>Araneidae</taxon>
        <taxon>Caerostris</taxon>
    </lineage>
</organism>
<dbReference type="AlphaFoldDB" id="A0AAV4YEY5"/>
<evidence type="ECO:0000313" key="1">
    <source>
        <dbReference type="EMBL" id="GIZ04747.1"/>
    </source>
</evidence>
<keyword evidence="2" id="KW-1185">Reference proteome</keyword>
<reference evidence="1 2" key="1">
    <citation type="submission" date="2021-06" db="EMBL/GenBank/DDBJ databases">
        <title>Caerostris extrusa draft genome.</title>
        <authorList>
            <person name="Kono N."/>
            <person name="Arakawa K."/>
        </authorList>
    </citation>
    <scope>NUCLEOTIDE SEQUENCE [LARGE SCALE GENOMIC DNA]</scope>
</reference>